<dbReference type="EMBL" id="VLJV01000001">
    <property type="protein sequence ID" value="TWH18712.1"/>
    <property type="molecule type" value="Genomic_DNA"/>
</dbReference>
<evidence type="ECO:0000313" key="7">
    <source>
        <dbReference type="EMBL" id="TWH18712.1"/>
    </source>
</evidence>
<accession>A0A660C5G5</accession>
<sequence>MDDPAYEAVINRADALWHELESTTGRRLRYPTGVLLVGDQSSPQLQRAVQSADRSDKPSRTLTPQQLRSEHRQISVADTDVGLWDPHGGVIRPELTVSTTVDLARHHGAVVHEFSRVTSIDAHDGGTRLETAEGAQIFDRVVVACGGWTTKLRPALRDTVVVRRLTSAWFHAQDEEYLGDMVPFMRTAPSYCYGIPAPGGSTIKLGLGFNDHLPVADPDTVARTPPPEEADRFAWIVDKVLPGLQSRPVRMSTYLESYTTSMHDYIGFDPHMSDVVILTGFSGHGFKVSPAIGEIGAQLAVHGTSDIDLQFLRDAPAVFDIVDPVAGETTYNDIVSSRPSQK</sequence>
<evidence type="ECO:0000256" key="5">
    <source>
        <dbReference type="SAM" id="MobiDB-lite"/>
    </source>
</evidence>
<organism evidence="7 8">
    <name type="scientific">Prauserella rugosa</name>
    <dbReference type="NCBI Taxonomy" id="43354"/>
    <lineage>
        <taxon>Bacteria</taxon>
        <taxon>Bacillati</taxon>
        <taxon>Actinomycetota</taxon>
        <taxon>Actinomycetes</taxon>
        <taxon>Pseudonocardiales</taxon>
        <taxon>Pseudonocardiaceae</taxon>
        <taxon>Prauserella</taxon>
    </lineage>
</organism>
<keyword evidence="3" id="KW-0274">FAD</keyword>
<feature type="region of interest" description="Disordered" evidence="5">
    <location>
        <begin position="48"/>
        <end position="71"/>
    </location>
</feature>
<dbReference type="Pfam" id="PF01266">
    <property type="entry name" value="DAO"/>
    <property type="match status" value="1"/>
</dbReference>
<name>A0A660C5G5_9PSEU</name>
<evidence type="ECO:0000256" key="1">
    <source>
        <dbReference type="ARBA" id="ARBA00001974"/>
    </source>
</evidence>
<dbReference type="InterPro" id="IPR006076">
    <property type="entry name" value="FAD-dep_OxRdtase"/>
</dbReference>
<reference evidence="7 8" key="1">
    <citation type="submission" date="2019-07" db="EMBL/GenBank/DDBJ databases">
        <title>R&amp;d 2014.</title>
        <authorList>
            <person name="Klenk H.-P."/>
        </authorList>
    </citation>
    <scope>NUCLEOTIDE SEQUENCE [LARGE SCALE GENOMIC DNA]</scope>
    <source>
        <strain evidence="7 8">DSM 43194</strain>
    </source>
</reference>
<dbReference type="PANTHER" id="PTHR10961:SF7">
    <property type="entry name" value="FAD DEPENDENT OXIDOREDUCTASE DOMAIN-CONTAINING PROTEIN"/>
    <property type="match status" value="1"/>
</dbReference>
<dbReference type="SUPFAM" id="SSF51905">
    <property type="entry name" value="FAD/NAD(P)-binding domain"/>
    <property type="match status" value="1"/>
</dbReference>
<dbReference type="Gene3D" id="3.50.50.60">
    <property type="entry name" value="FAD/NAD(P)-binding domain"/>
    <property type="match status" value="1"/>
</dbReference>
<dbReference type="GO" id="GO:0008115">
    <property type="term" value="F:sarcosine oxidase activity"/>
    <property type="evidence" value="ECO:0007669"/>
    <property type="project" value="TreeGrafter"/>
</dbReference>
<comment type="caution">
    <text evidence="7">The sequence shown here is derived from an EMBL/GenBank/DDBJ whole genome shotgun (WGS) entry which is preliminary data.</text>
</comment>
<comment type="cofactor">
    <cofactor evidence="1">
        <name>FAD</name>
        <dbReference type="ChEBI" id="CHEBI:57692"/>
    </cofactor>
</comment>
<proteinExistence type="predicted"/>
<dbReference type="SUPFAM" id="SSF54373">
    <property type="entry name" value="FAD-linked reductases, C-terminal domain"/>
    <property type="match status" value="1"/>
</dbReference>
<evidence type="ECO:0000259" key="6">
    <source>
        <dbReference type="Pfam" id="PF01266"/>
    </source>
</evidence>
<dbReference type="Proteomes" id="UP000317303">
    <property type="component" value="Unassembled WGS sequence"/>
</dbReference>
<dbReference type="GO" id="GO:0050660">
    <property type="term" value="F:flavin adenine dinucleotide binding"/>
    <property type="evidence" value="ECO:0007669"/>
    <property type="project" value="InterPro"/>
</dbReference>
<evidence type="ECO:0000256" key="4">
    <source>
        <dbReference type="ARBA" id="ARBA00023002"/>
    </source>
</evidence>
<protein>
    <submittedName>
        <fullName evidence="7">Sarcosine oxidase</fullName>
    </submittedName>
</protein>
<evidence type="ECO:0000256" key="3">
    <source>
        <dbReference type="ARBA" id="ARBA00022827"/>
    </source>
</evidence>
<feature type="domain" description="FAD dependent oxidoreductase" evidence="6">
    <location>
        <begin position="10"/>
        <end position="299"/>
    </location>
</feature>
<dbReference type="Gene3D" id="3.30.9.10">
    <property type="entry name" value="D-Amino Acid Oxidase, subunit A, domain 2"/>
    <property type="match status" value="1"/>
</dbReference>
<keyword evidence="2" id="KW-0285">Flavoprotein</keyword>
<evidence type="ECO:0000256" key="2">
    <source>
        <dbReference type="ARBA" id="ARBA00022630"/>
    </source>
</evidence>
<dbReference type="InterPro" id="IPR036188">
    <property type="entry name" value="FAD/NAD-bd_sf"/>
</dbReference>
<dbReference type="AlphaFoldDB" id="A0A660C5G5"/>
<dbReference type="PANTHER" id="PTHR10961">
    <property type="entry name" value="PEROXISOMAL SARCOSINE OXIDASE"/>
    <property type="match status" value="1"/>
</dbReference>
<evidence type="ECO:0000313" key="8">
    <source>
        <dbReference type="Proteomes" id="UP000317303"/>
    </source>
</evidence>
<keyword evidence="8" id="KW-1185">Reference proteome</keyword>
<keyword evidence="4" id="KW-0560">Oxidoreductase</keyword>
<dbReference type="InterPro" id="IPR045170">
    <property type="entry name" value="MTOX"/>
</dbReference>
<gene>
    <name evidence="7" type="ORF">JD82_00533</name>
</gene>